<proteinExistence type="predicted"/>
<dbReference type="Proteomes" id="UP000283587">
    <property type="component" value="Unassembled WGS sequence"/>
</dbReference>
<comment type="caution">
    <text evidence="2">The sequence shown here is derived from an EMBL/GenBank/DDBJ whole genome shotgun (WGS) entry which is preliminary data.</text>
</comment>
<organism evidence="2 3">
    <name type="scientific">Paracoccus siganidrum</name>
    <dbReference type="NCBI Taxonomy" id="1276757"/>
    <lineage>
        <taxon>Bacteria</taxon>
        <taxon>Pseudomonadati</taxon>
        <taxon>Pseudomonadota</taxon>
        <taxon>Alphaproteobacteria</taxon>
        <taxon>Rhodobacterales</taxon>
        <taxon>Paracoccaceae</taxon>
        <taxon>Paracoccus</taxon>
    </lineage>
</organism>
<feature type="region of interest" description="Disordered" evidence="1">
    <location>
        <begin position="1"/>
        <end position="32"/>
    </location>
</feature>
<evidence type="ECO:0000313" key="2">
    <source>
        <dbReference type="EMBL" id="RJL22162.1"/>
    </source>
</evidence>
<accession>A0A419ACA0</accession>
<keyword evidence="3" id="KW-1185">Reference proteome</keyword>
<dbReference type="AlphaFoldDB" id="A0A419ACA0"/>
<protein>
    <submittedName>
        <fullName evidence="2">Uncharacterized protein</fullName>
    </submittedName>
</protein>
<dbReference type="EMBL" id="QZEW01000002">
    <property type="protein sequence ID" value="RJL22162.1"/>
    <property type="molecule type" value="Genomic_DNA"/>
</dbReference>
<reference evidence="3" key="1">
    <citation type="submission" date="2018-09" db="EMBL/GenBank/DDBJ databases">
        <title>Paracoccus onubensis nov. sp. a moderate halophilic bacterium isolated from Gruta de las Maravillas (Aracena, Spain).</title>
        <authorList>
            <person name="Jurado V."/>
            <person name="Gutierrez-Patricio S."/>
            <person name="Gonzalez-Pimentel J.L."/>
            <person name="Miller A.Z."/>
            <person name="Laiz L."/>
            <person name="Saiz-Jimenez C."/>
        </authorList>
    </citation>
    <scope>NUCLEOTIDE SEQUENCE [LARGE SCALE GENOMIC DNA]</scope>
    <source>
        <strain evidence="3">DSM 26381</strain>
    </source>
</reference>
<gene>
    <name evidence="2" type="ORF">D3P05_00585</name>
</gene>
<feature type="compositionally biased region" description="Basic residues" evidence="1">
    <location>
        <begin position="1"/>
        <end position="10"/>
    </location>
</feature>
<evidence type="ECO:0000256" key="1">
    <source>
        <dbReference type="SAM" id="MobiDB-lite"/>
    </source>
</evidence>
<sequence length="124" mass="13759">MFKNLRRQPVRQREQAGAQKRQNGDPSGLDLFGRDQRTALFHGLHLGEISPRPNEARPLRRVIRRTGLCLGGLIAQVADIAAHRADQVVLAALSLRDHALAAQLLDPALREIEKPRDHADGLRG</sequence>
<evidence type="ECO:0000313" key="3">
    <source>
        <dbReference type="Proteomes" id="UP000283587"/>
    </source>
</evidence>
<name>A0A419ACA0_9RHOB</name>